<dbReference type="SMART" id="SM00243">
    <property type="entry name" value="GAS2"/>
    <property type="match status" value="1"/>
</dbReference>
<evidence type="ECO:0000256" key="1">
    <source>
        <dbReference type="ARBA" id="ARBA00004245"/>
    </source>
</evidence>
<organism evidence="8 9">
    <name type="scientific">Eptatretus burgeri</name>
    <name type="common">Inshore hagfish</name>
    <dbReference type="NCBI Taxonomy" id="7764"/>
    <lineage>
        <taxon>Eukaryota</taxon>
        <taxon>Metazoa</taxon>
        <taxon>Chordata</taxon>
        <taxon>Craniata</taxon>
        <taxon>Vertebrata</taxon>
        <taxon>Cyclostomata</taxon>
        <taxon>Myxini</taxon>
        <taxon>Myxiniformes</taxon>
        <taxon>Myxinidae</taxon>
        <taxon>Eptatretinae</taxon>
        <taxon>Eptatretus</taxon>
    </lineage>
</organism>
<dbReference type="AlphaFoldDB" id="A0A8C4R2E3"/>
<evidence type="ECO:0000256" key="3">
    <source>
        <dbReference type="ARBA" id="ARBA00022837"/>
    </source>
</evidence>
<dbReference type="InterPro" id="IPR002017">
    <property type="entry name" value="Spectrin_repeat"/>
</dbReference>
<dbReference type="SUPFAM" id="SSF143575">
    <property type="entry name" value="GAS2 domain-like"/>
    <property type="match status" value="1"/>
</dbReference>
<dbReference type="GeneTree" id="ENSGT00940000166468"/>
<dbReference type="FunFam" id="3.30.920.20:FF:000001">
    <property type="entry name" value="Microtubule-actin cross-linking factor 1"/>
    <property type="match status" value="1"/>
</dbReference>
<dbReference type="InterPro" id="IPR002048">
    <property type="entry name" value="EF_hand_dom"/>
</dbReference>
<dbReference type="CDD" id="cd00051">
    <property type="entry name" value="EFh"/>
    <property type="match status" value="1"/>
</dbReference>
<keyword evidence="9" id="KW-1185">Reference proteome</keyword>
<dbReference type="CDD" id="cd00176">
    <property type="entry name" value="SPEC"/>
    <property type="match status" value="2"/>
</dbReference>
<feature type="domain" description="GAR" evidence="7">
    <location>
        <begin position="657"/>
        <end position="735"/>
    </location>
</feature>
<dbReference type="PANTHER" id="PTHR23169:SF23">
    <property type="entry name" value="SHORT STOP, ISOFORM H"/>
    <property type="match status" value="1"/>
</dbReference>
<dbReference type="SUPFAM" id="SSF47473">
    <property type="entry name" value="EF-hand"/>
    <property type="match status" value="1"/>
</dbReference>
<dbReference type="Gene3D" id="1.10.238.10">
    <property type="entry name" value="EF-hand"/>
    <property type="match status" value="1"/>
</dbReference>
<dbReference type="SMART" id="SM00150">
    <property type="entry name" value="SPEC"/>
    <property type="match status" value="5"/>
</dbReference>
<dbReference type="Gene3D" id="1.20.58.60">
    <property type="match status" value="5"/>
</dbReference>
<evidence type="ECO:0000256" key="4">
    <source>
        <dbReference type="ARBA" id="ARBA00023212"/>
    </source>
</evidence>
<reference evidence="8" key="2">
    <citation type="submission" date="2025-09" db="UniProtKB">
        <authorList>
            <consortium name="Ensembl"/>
        </authorList>
    </citation>
    <scope>IDENTIFICATION</scope>
</reference>
<dbReference type="OMA" id="HEYQSEM"/>
<feature type="compositionally biased region" description="Polar residues" evidence="5">
    <location>
        <begin position="886"/>
        <end position="907"/>
    </location>
</feature>
<evidence type="ECO:0000313" key="9">
    <source>
        <dbReference type="Proteomes" id="UP000694388"/>
    </source>
</evidence>
<dbReference type="PANTHER" id="PTHR23169">
    <property type="entry name" value="ENVOPLAKIN"/>
    <property type="match status" value="1"/>
</dbReference>
<keyword evidence="4" id="KW-0206">Cytoskeleton</keyword>
<comment type="subcellular location">
    <subcellularLocation>
        <location evidence="1">Cytoplasm</location>
        <location evidence="1">Cytoskeleton</location>
    </subcellularLocation>
</comment>
<dbReference type="FunFam" id="1.20.58.60:FF:000016">
    <property type="entry name" value="Microtubule-actin cross-linking factor 1"/>
    <property type="match status" value="1"/>
</dbReference>
<dbReference type="Pfam" id="PF02187">
    <property type="entry name" value="GAS2"/>
    <property type="match status" value="1"/>
</dbReference>
<dbReference type="Proteomes" id="UP000694388">
    <property type="component" value="Unplaced"/>
</dbReference>
<feature type="domain" description="EF-hand" evidence="6">
    <location>
        <begin position="581"/>
        <end position="616"/>
    </location>
</feature>
<dbReference type="GO" id="GO:0042060">
    <property type="term" value="P:wound healing"/>
    <property type="evidence" value="ECO:0007669"/>
    <property type="project" value="TreeGrafter"/>
</dbReference>
<name>A0A8C4R2E3_EPTBU</name>
<dbReference type="FunFam" id="1.20.58.60:FF:000001">
    <property type="entry name" value="Microtubule-actin cross-linking factor 1"/>
    <property type="match status" value="2"/>
</dbReference>
<dbReference type="GO" id="GO:0008017">
    <property type="term" value="F:microtubule binding"/>
    <property type="evidence" value="ECO:0007669"/>
    <property type="project" value="InterPro"/>
</dbReference>
<dbReference type="Ensembl" id="ENSEBUT00000023277.1">
    <property type="protein sequence ID" value="ENSEBUP00000022701.1"/>
    <property type="gene ID" value="ENSEBUG00000013990.1"/>
</dbReference>
<evidence type="ECO:0008006" key="10">
    <source>
        <dbReference type="Google" id="ProtNLM"/>
    </source>
</evidence>
<dbReference type="InterPro" id="IPR018247">
    <property type="entry name" value="EF_Hand_1_Ca_BS"/>
</dbReference>
<keyword evidence="3" id="KW-0106">Calcium</keyword>
<dbReference type="PROSITE" id="PS50222">
    <property type="entry name" value="EF_HAND_2"/>
    <property type="match status" value="2"/>
</dbReference>
<sequence>MLNSASPPSLILETILFQLDEHKVFVMELNGRRDNLLQLDRTGSQLKVLAQKQDVALVKNLLLSVQARWEKVGQRSVERGRSLEETCKKAKQFHELWSTLIGWLEEAERGLDSELDIANDPEKIKVQLGKHKEFQKALGGKQPLYDSAGRMGRTMKGRTEASDDREKLEDIMSELRDHWDTVCGKSVERQHKLEEALLFSGQFTEALQALVDWLTHVEPQLAEDLPVHGDLDLVLNLIDSHKVFQKELGKKSSSVQALRRLARELAEGSRDDTGWLKSQMAELVARWEIVCRLSISKQVRLESALKQAEVFHTAVHSLLEWLAEAEQTLRFHGVLPDDEEALCGLMEQHQTFMKKLEERLADLNHATTMGESILAVSHPDAITNVKHWLTIIRARFEEVMAWAKQHQQRLEAFLAELLTNAQLMDCLLGWLQRAEETLCQRDLQPMPEELEDVKALIIEHQTFMEEMTQKQPDVDKLTKTFKRKPANEQSSSTTQIPLFDRGRVKKRSGTSAPTPGPGPVPLEMQNPRVNLLFNKWRQVWLMAWDRQRKLQDELDHLTELKEFANFDFDVWRKHYMRWMNHKKSRVMDFFRRIDKDQDGKITRQEFIEGILSSKFPTNRLEMSAVADEFDKDGDGCMDYYEFVAALHPNKDAYRPLTDADKIEDEVTRQVSKCRCPKRFQVEQIGDNKYRFFLGNQFGDSQQLRLVRILRSTVMVRVGGGWMALDEFLVKNDPCRARGRTNLELREKFILGEGMSQSMAPFKSKGRRSRPNSRPTSPTRTATSPSYSSYATAIATTATVNSPGNNNNSVTTASAPSSPAITNGNKSTPVHASKLKQPGFITESLKKSSRPPSRAGSQAGSRPGSHASSRRGSDASDMDVSDMLSHYSETTETSVDARSIGRLTTRSNARAPGKPSKIPTPSKASKNNSTPIRGNLKR</sequence>
<dbReference type="GO" id="GO:0005886">
    <property type="term" value="C:plasma membrane"/>
    <property type="evidence" value="ECO:0007669"/>
    <property type="project" value="UniProtKB-SubCell"/>
</dbReference>
<dbReference type="GO" id="GO:0045104">
    <property type="term" value="P:intermediate filament cytoskeleton organization"/>
    <property type="evidence" value="ECO:0007669"/>
    <property type="project" value="InterPro"/>
</dbReference>
<reference evidence="8" key="1">
    <citation type="submission" date="2025-08" db="UniProtKB">
        <authorList>
            <consortium name="Ensembl"/>
        </authorList>
    </citation>
    <scope>IDENTIFICATION</scope>
</reference>
<feature type="region of interest" description="Disordered" evidence="5">
    <location>
        <begin position="481"/>
        <end position="523"/>
    </location>
</feature>
<keyword evidence="2" id="KW-0963">Cytoplasm</keyword>
<protein>
    <recommendedName>
        <fullName evidence="10">Microtubule-actin cross-linking factor 1</fullName>
    </recommendedName>
</protein>
<dbReference type="Pfam" id="PF13499">
    <property type="entry name" value="EF-hand_7"/>
    <property type="match status" value="1"/>
</dbReference>
<dbReference type="Gene3D" id="3.30.920.20">
    <property type="entry name" value="Gas2-like domain"/>
    <property type="match status" value="1"/>
</dbReference>
<feature type="compositionally biased region" description="Polar residues" evidence="5">
    <location>
        <begin position="487"/>
        <end position="496"/>
    </location>
</feature>
<dbReference type="GO" id="GO:0005737">
    <property type="term" value="C:cytoplasm"/>
    <property type="evidence" value="ECO:0007669"/>
    <property type="project" value="TreeGrafter"/>
</dbReference>
<dbReference type="InterPro" id="IPR036534">
    <property type="entry name" value="GAR_dom_sf"/>
</dbReference>
<dbReference type="SMART" id="SM00054">
    <property type="entry name" value="EFh"/>
    <property type="match status" value="2"/>
</dbReference>
<dbReference type="GO" id="GO:0005882">
    <property type="term" value="C:intermediate filament"/>
    <property type="evidence" value="ECO:0007669"/>
    <property type="project" value="TreeGrafter"/>
</dbReference>
<dbReference type="InterPro" id="IPR043197">
    <property type="entry name" value="Plakin"/>
</dbReference>
<dbReference type="InterPro" id="IPR003108">
    <property type="entry name" value="GAR_dom"/>
</dbReference>
<feature type="compositionally biased region" description="Polar residues" evidence="5">
    <location>
        <begin position="921"/>
        <end position="931"/>
    </location>
</feature>
<evidence type="ECO:0000256" key="2">
    <source>
        <dbReference type="ARBA" id="ARBA00022490"/>
    </source>
</evidence>
<feature type="region of interest" description="Disordered" evidence="5">
    <location>
        <begin position="755"/>
        <end position="937"/>
    </location>
</feature>
<dbReference type="PROSITE" id="PS51460">
    <property type="entry name" value="GAR"/>
    <property type="match status" value="1"/>
</dbReference>
<proteinExistence type="predicted"/>
<feature type="domain" description="EF-hand" evidence="6">
    <location>
        <begin position="617"/>
        <end position="652"/>
    </location>
</feature>
<dbReference type="GO" id="GO:0005509">
    <property type="term" value="F:calcium ion binding"/>
    <property type="evidence" value="ECO:0007669"/>
    <property type="project" value="InterPro"/>
</dbReference>
<evidence type="ECO:0000259" key="7">
    <source>
        <dbReference type="PROSITE" id="PS51460"/>
    </source>
</evidence>
<dbReference type="Pfam" id="PF00435">
    <property type="entry name" value="Spectrin"/>
    <property type="match status" value="5"/>
</dbReference>
<dbReference type="SUPFAM" id="SSF46966">
    <property type="entry name" value="Spectrin repeat"/>
    <property type="match status" value="5"/>
</dbReference>
<evidence type="ECO:0000259" key="6">
    <source>
        <dbReference type="PROSITE" id="PS50222"/>
    </source>
</evidence>
<feature type="compositionally biased region" description="Low complexity" evidence="5">
    <location>
        <begin position="771"/>
        <end position="822"/>
    </location>
</feature>
<dbReference type="GO" id="GO:0005198">
    <property type="term" value="F:structural molecule activity"/>
    <property type="evidence" value="ECO:0007669"/>
    <property type="project" value="TreeGrafter"/>
</dbReference>
<dbReference type="PROSITE" id="PS00018">
    <property type="entry name" value="EF_HAND_1"/>
    <property type="match status" value="2"/>
</dbReference>
<evidence type="ECO:0000256" key="5">
    <source>
        <dbReference type="SAM" id="MobiDB-lite"/>
    </source>
</evidence>
<evidence type="ECO:0000313" key="8">
    <source>
        <dbReference type="Ensembl" id="ENSEBUP00000022701.1"/>
    </source>
</evidence>
<accession>A0A8C4R2E3</accession>
<dbReference type="InterPro" id="IPR011992">
    <property type="entry name" value="EF-hand-dom_pair"/>
</dbReference>
<dbReference type="InterPro" id="IPR018159">
    <property type="entry name" value="Spectrin/alpha-actinin"/>
</dbReference>